<evidence type="ECO:0000313" key="4">
    <source>
        <dbReference type="Proteomes" id="UP000053244"/>
    </source>
</evidence>
<dbReference type="AlphaFoldDB" id="A0A117MPY5"/>
<feature type="compositionally biased region" description="Gly residues" evidence="1">
    <location>
        <begin position="384"/>
        <end position="393"/>
    </location>
</feature>
<dbReference type="InterPro" id="IPR043725">
    <property type="entry name" value="DUF5667"/>
</dbReference>
<dbReference type="EMBL" id="LLZH01000280">
    <property type="protein sequence ID" value="KUL29397.1"/>
    <property type="molecule type" value="Genomic_DNA"/>
</dbReference>
<evidence type="ECO:0000259" key="2">
    <source>
        <dbReference type="Pfam" id="PF18915"/>
    </source>
</evidence>
<name>A0A117MPY5_9ACTN</name>
<feature type="region of interest" description="Disordered" evidence="1">
    <location>
        <begin position="274"/>
        <end position="393"/>
    </location>
</feature>
<feature type="domain" description="DUF5667" evidence="2">
    <location>
        <begin position="135"/>
        <end position="221"/>
    </location>
</feature>
<feature type="compositionally biased region" description="Acidic residues" evidence="1">
    <location>
        <begin position="374"/>
        <end position="383"/>
    </location>
</feature>
<protein>
    <recommendedName>
        <fullName evidence="2">DUF5667 domain-containing protein</fullName>
    </recommendedName>
</protein>
<comment type="caution">
    <text evidence="3">The sequence shown here is derived from an EMBL/GenBank/DDBJ whole genome shotgun (WGS) entry which is preliminary data.</text>
</comment>
<keyword evidence="4" id="KW-1185">Reference proteome</keyword>
<evidence type="ECO:0000313" key="3">
    <source>
        <dbReference type="EMBL" id="KUL29397.1"/>
    </source>
</evidence>
<gene>
    <name evidence="3" type="ORF">ADL15_28570</name>
</gene>
<proteinExistence type="predicted"/>
<evidence type="ECO:0000256" key="1">
    <source>
        <dbReference type="SAM" id="MobiDB-lite"/>
    </source>
</evidence>
<organism evidence="3 4">
    <name type="scientific">Actinoplanes awajinensis subsp. mycoplanecinus</name>
    <dbReference type="NCBI Taxonomy" id="135947"/>
    <lineage>
        <taxon>Bacteria</taxon>
        <taxon>Bacillati</taxon>
        <taxon>Actinomycetota</taxon>
        <taxon>Actinomycetes</taxon>
        <taxon>Micromonosporales</taxon>
        <taxon>Micromonosporaceae</taxon>
        <taxon>Actinoplanes</taxon>
    </lineage>
</organism>
<accession>A0A117MPY5</accession>
<dbReference type="OrthoDB" id="3402808at2"/>
<feature type="compositionally biased region" description="Polar residues" evidence="1">
    <location>
        <begin position="312"/>
        <end position="325"/>
    </location>
</feature>
<feature type="compositionally biased region" description="Polar residues" evidence="1">
    <location>
        <begin position="345"/>
        <end position="360"/>
    </location>
</feature>
<dbReference type="Proteomes" id="UP000053244">
    <property type="component" value="Unassembled WGS sequence"/>
</dbReference>
<feature type="compositionally biased region" description="Low complexity" evidence="1">
    <location>
        <begin position="297"/>
        <end position="311"/>
    </location>
</feature>
<dbReference type="Pfam" id="PF18915">
    <property type="entry name" value="DUF5667"/>
    <property type="match status" value="1"/>
</dbReference>
<sequence length="393" mass="40925">MPTVNIPFLDRRSAERFAELVDDPGGVGRHHSRGHADEGLTELVALGHRLGATRPAGQVDTEFRVGLRAMLVATAERDGIGRTAVEAEPEQIAELPHHGRRALFGRRIRTRGAIVLGVAAGAMAVSGISAASENATPGDALYGVKRSTERAQLAIAGSDASRGQLSLDFARNRLNEATSMAGDAPDFRDVLDDMDADTRKGVKLITTSAVSRKDISQLTTLDTFVTDQRTTFAPAMPKLSPANRERAMTSLGLLEDVTQRAEQLRKGLGCDKLDPAGSDQLGPKLHGCGGGAEPADKTPSTSTHSGSGTKSNKQNNPDATPSKSVRTGAAVDPSSSAGVTVPGTRVTSAPGTKASTSATITPDDPYDVAPTTDSVDETGEEDGVLGGLLGDLF</sequence>
<reference evidence="3 4" key="1">
    <citation type="submission" date="2015-10" db="EMBL/GenBank/DDBJ databases">
        <authorList>
            <person name="Gilbert D.G."/>
        </authorList>
    </citation>
    <scope>NUCLEOTIDE SEQUENCE [LARGE SCALE GENOMIC DNA]</scope>
    <source>
        <strain evidence="3 4">NRRL B-16712</strain>
    </source>
</reference>